<keyword evidence="6 15" id="KW-0698">rRNA processing</keyword>
<dbReference type="Gene3D" id="3.30.160.20">
    <property type="match status" value="1"/>
</dbReference>
<keyword evidence="11 15" id="KW-0255">Endonuclease</keyword>
<reference evidence="18 19" key="1">
    <citation type="submission" date="2016-10" db="EMBL/GenBank/DDBJ databases">
        <authorList>
            <person name="de Groot N.N."/>
        </authorList>
    </citation>
    <scope>NUCLEOTIDE SEQUENCE [LARGE SCALE GENOMIC DNA]</scope>
    <source>
        <strain evidence="18 19">Nm1</strain>
    </source>
</reference>
<keyword evidence="9 15" id="KW-0540">Nuclease</keyword>
<evidence type="ECO:0000256" key="10">
    <source>
        <dbReference type="ARBA" id="ARBA00022723"/>
    </source>
</evidence>
<name>A0A1H3ES28_9PROT</name>
<sequence length="240" mass="27157">MSGRKFLSQGIRELKKQRCEILFHKIGYTFRQPELLREALTHRSYGSPNNERLEFLGDSILNCAVSIMLYRSFPALPEGDLTRLRANFVNQQALYTLAIGLDLGDLIQLGDGERKSGGHRRPSILADALEAVIGAIYLESGFNEVEQRVVQLYQPLIENLDPETLGKDPKTLLQEYLQGRKMALPEYTVLSTSGDAHSQIFRVTCKIAQFKIHTTGEGTSRRRAEQEAARQAYELATMRR</sequence>
<organism evidence="18 19">
    <name type="scientific">Nitrosomonas halophila</name>
    <dbReference type="NCBI Taxonomy" id="44576"/>
    <lineage>
        <taxon>Bacteria</taxon>
        <taxon>Pseudomonadati</taxon>
        <taxon>Pseudomonadota</taxon>
        <taxon>Betaproteobacteria</taxon>
        <taxon>Nitrosomonadales</taxon>
        <taxon>Nitrosomonadaceae</taxon>
        <taxon>Nitrosomonas</taxon>
    </lineage>
</organism>
<dbReference type="FunFam" id="1.10.1520.10:FF:000001">
    <property type="entry name" value="Ribonuclease 3"/>
    <property type="match status" value="1"/>
</dbReference>
<feature type="binding site" evidence="15">
    <location>
        <position position="54"/>
    </location>
    <ligand>
        <name>Mg(2+)</name>
        <dbReference type="ChEBI" id="CHEBI:18420"/>
    </ligand>
</feature>
<feature type="domain" description="DRBM" evidence="16">
    <location>
        <begin position="168"/>
        <end position="238"/>
    </location>
</feature>
<proteinExistence type="inferred from homology"/>
<dbReference type="AlphaFoldDB" id="A0A1H3ES28"/>
<dbReference type="PANTHER" id="PTHR11207:SF0">
    <property type="entry name" value="RIBONUCLEASE 3"/>
    <property type="match status" value="1"/>
</dbReference>
<dbReference type="GO" id="GO:0008033">
    <property type="term" value="P:tRNA processing"/>
    <property type="evidence" value="ECO:0007669"/>
    <property type="project" value="UniProtKB-KW"/>
</dbReference>
<dbReference type="GO" id="GO:0010468">
    <property type="term" value="P:regulation of gene expression"/>
    <property type="evidence" value="ECO:0007669"/>
    <property type="project" value="TreeGrafter"/>
</dbReference>
<dbReference type="FunFam" id="3.30.160.20:FF:000003">
    <property type="entry name" value="Ribonuclease 3"/>
    <property type="match status" value="1"/>
</dbReference>
<keyword evidence="13 15" id="KW-0460">Magnesium</keyword>
<keyword evidence="19" id="KW-1185">Reference proteome</keyword>
<dbReference type="EC" id="3.1.26.3" evidence="15"/>
<dbReference type="GO" id="GO:0006364">
    <property type="term" value="P:rRNA processing"/>
    <property type="evidence" value="ECO:0007669"/>
    <property type="project" value="UniProtKB-UniRule"/>
</dbReference>
<comment type="cofactor">
    <cofactor evidence="15">
        <name>Mg(2+)</name>
        <dbReference type="ChEBI" id="CHEBI:18420"/>
    </cofactor>
</comment>
<dbReference type="PROSITE" id="PS50142">
    <property type="entry name" value="RNASE_3_2"/>
    <property type="match status" value="1"/>
</dbReference>
<dbReference type="SMART" id="SM00358">
    <property type="entry name" value="DSRM"/>
    <property type="match status" value="1"/>
</dbReference>
<dbReference type="GO" id="GO:0046872">
    <property type="term" value="F:metal ion binding"/>
    <property type="evidence" value="ECO:0007669"/>
    <property type="project" value="UniProtKB-KW"/>
</dbReference>
<comment type="subcellular location">
    <subcellularLocation>
        <location evidence="2 15">Cytoplasm</location>
    </subcellularLocation>
</comment>
<keyword evidence="7 15" id="KW-0507">mRNA processing</keyword>
<dbReference type="InterPro" id="IPR000999">
    <property type="entry name" value="RNase_III_dom"/>
</dbReference>
<evidence type="ECO:0000313" key="18">
    <source>
        <dbReference type="EMBL" id="SDX80938.1"/>
    </source>
</evidence>
<dbReference type="SUPFAM" id="SSF54768">
    <property type="entry name" value="dsRNA-binding domain-like"/>
    <property type="match status" value="1"/>
</dbReference>
<dbReference type="GO" id="GO:0003725">
    <property type="term" value="F:double-stranded RNA binding"/>
    <property type="evidence" value="ECO:0007669"/>
    <property type="project" value="TreeGrafter"/>
</dbReference>
<feature type="domain" description="RNase III" evidence="17">
    <location>
        <begin position="19"/>
        <end position="141"/>
    </location>
</feature>
<feature type="binding site" evidence="15">
    <location>
        <position position="130"/>
    </location>
    <ligand>
        <name>Mg(2+)</name>
        <dbReference type="ChEBI" id="CHEBI:18420"/>
    </ligand>
</feature>
<comment type="function">
    <text evidence="15">Digests double-stranded RNA. Involved in the processing of primary rRNA transcript to yield the immediate precursors to the large and small rRNAs (23S and 16S). Processes some mRNAs, and tRNAs when they are encoded in the rRNA operon. Processes pre-crRNA and tracrRNA of type II CRISPR loci if present in the organism.</text>
</comment>
<dbReference type="Pfam" id="PF14622">
    <property type="entry name" value="Ribonucleas_3_3"/>
    <property type="match status" value="1"/>
</dbReference>
<dbReference type="Proteomes" id="UP000198640">
    <property type="component" value="Unassembled WGS sequence"/>
</dbReference>
<feature type="active site" evidence="15">
    <location>
        <position position="130"/>
    </location>
</feature>
<dbReference type="OrthoDB" id="9805026at2"/>
<comment type="subunit">
    <text evidence="4 15">Homodimer.</text>
</comment>
<dbReference type="STRING" id="44576.SAMN05421881_100913"/>
<evidence type="ECO:0000259" key="17">
    <source>
        <dbReference type="PROSITE" id="PS50142"/>
    </source>
</evidence>
<evidence type="ECO:0000256" key="5">
    <source>
        <dbReference type="ARBA" id="ARBA00022490"/>
    </source>
</evidence>
<evidence type="ECO:0000256" key="14">
    <source>
        <dbReference type="ARBA" id="ARBA00022884"/>
    </source>
</evidence>
<comment type="catalytic activity">
    <reaction evidence="1 15">
        <text>Endonucleolytic cleavage to 5'-phosphomonoester.</text>
        <dbReference type="EC" id="3.1.26.3"/>
    </reaction>
</comment>
<evidence type="ECO:0000256" key="9">
    <source>
        <dbReference type="ARBA" id="ARBA00022722"/>
    </source>
</evidence>
<dbReference type="SUPFAM" id="SSF69065">
    <property type="entry name" value="RNase III domain-like"/>
    <property type="match status" value="1"/>
</dbReference>
<evidence type="ECO:0000256" key="2">
    <source>
        <dbReference type="ARBA" id="ARBA00004496"/>
    </source>
</evidence>
<evidence type="ECO:0000256" key="7">
    <source>
        <dbReference type="ARBA" id="ARBA00022664"/>
    </source>
</evidence>
<evidence type="ECO:0000256" key="11">
    <source>
        <dbReference type="ARBA" id="ARBA00022759"/>
    </source>
</evidence>
<keyword evidence="8 15" id="KW-0819">tRNA processing</keyword>
<accession>A0A1H3ES28</accession>
<dbReference type="PROSITE" id="PS00517">
    <property type="entry name" value="RNASE_3_1"/>
    <property type="match status" value="1"/>
</dbReference>
<keyword evidence="12 15" id="KW-0378">Hydrolase</keyword>
<evidence type="ECO:0000256" key="6">
    <source>
        <dbReference type="ARBA" id="ARBA00022552"/>
    </source>
</evidence>
<dbReference type="SMART" id="SM00535">
    <property type="entry name" value="RIBOc"/>
    <property type="match status" value="1"/>
</dbReference>
<feature type="binding site" evidence="15">
    <location>
        <position position="127"/>
    </location>
    <ligand>
        <name>Mg(2+)</name>
        <dbReference type="ChEBI" id="CHEBI:18420"/>
    </ligand>
</feature>
<gene>
    <name evidence="15" type="primary">rnc</name>
    <name evidence="18" type="ORF">SAMN05421881_100913</name>
</gene>
<dbReference type="EMBL" id="FNOY01000009">
    <property type="protein sequence ID" value="SDX80938.1"/>
    <property type="molecule type" value="Genomic_DNA"/>
</dbReference>
<dbReference type="PROSITE" id="PS50137">
    <property type="entry name" value="DS_RBD"/>
    <property type="match status" value="1"/>
</dbReference>
<evidence type="ECO:0000256" key="15">
    <source>
        <dbReference type="HAMAP-Rule" id="MF_00104"/>
    </source>
</evidence>
<dbReference type="GO" id="GO:0005737">
    <property type="term" value="C:cytoplasm"/>
    <property type="evidence" value="ECO:0007669"/>
    <property type="project" value="UniProtKB-SubCell"/>
</dbReference>
<keyword evidence="15" id="KW-0699">rRNA-binding</keyword>
<dbReference type="RefSeq" id="WP_090412189.1">
    <property type="nucleotide sequence ID" value="NZ_FNOY01000009.1"/>
</dbReference>
<protein>
    <recommendedName>
        <fullName evidence="15">Ribonuclease 3</fullName>
        <ecNumber evidence="15">3.1.26.3</ecNumber>
    </recommendedName>
    <alternativeName>
        <fullName evidence="15">Ribonuclease III</fullName>
        <shortName evidence="15">RNase III</shortName>
    </alternativeName>
</protein>
<evidence type="ECO:0000256" key="1">
    <source>
        <dbReference type="ARBA" id="ARBA00000109"/>
    </source>
</evidence>
<dbReference type="Pfam" id="PF00035">
    <property type="entry name" value="dsrm"/>
    <property type="match status" value="1"/>
</dbReference>
<dbReference type="InterPro" id="IPR014720">
    <property type="entry name" value="dsRBD_dom"/>
</dbReference>
<dbReference type="PANTHER" id="PTHR11207">
    <property type="entry name" value="RIBONUCLEASE III"/>
    <property type="match status" value="1"/>
</dbReference>
<dbReference type="CDD" id="cd00593">
    <property type="entry name" value="RIBOc"/>
    <property type="match status" value="1"/>
</dbReference>
<dbReference type="GO" id="GO:0006397">
    <property type="term" value="P:mRNA processing"/>
    <property type="evidence" value="ECO:0007669"/>
    <property type="project" value="UniProtKB-UniRule"/>
</dbReference>
<evidence type="ECO:0000256" key="4">
    <source>
        <dbReference type="ARBA" id="ARBA00011738"/>
    </source>
</evidence>
<comment type="similarity">
    <text evidence="3">Belongs to the ribonuclease III family.</text>
</comment>
<keyword evidence="14 15" id="KW-0694">RNA-binding</keyword>
<keyword evidence="5 15" id="KW-0963">Cytoplasm</keyword>
<dbReference type="InterPro" id="IPR036389">
    <property type="entry name" value="RNase_III_sf"/>
</dbReference>
<dbReference type="GO" id="GO:0042802">
    <property type="term" value="F:identical protein binding"/>
    <property type="evidence" value="ECO:0007669"/>
    <property type="project" value="UniProtKB-ARBA"/>
</dbReference>
<dbReference type="CDD" id="cd10845">
    <property type="entry name" value="DSRM_RNAse_III_family"/>
    <property type="match status" value="1"/>
</dbReference>
<feature type="active site" evidence="15">
    <location>
        <position position="58"/>
    </location>
</feature>
<evidence type="ECO:0000256" key="13">
    <source>
        <dbReference type="ARBA" id="ARBA00022842"/>
    </source>
</evidence>
<evidence type="ECO:0000313" key="19">
    <source>
        <dbReference type="Proteomes" id="UP000198640"/>
    </source>
</evidence>
<dbReference type="GO" id="GO:0019843">
    <property type="term" value="F:rRNA binding"/>
    <property type="evidence" value="ECO:0007669"/>
    <property type="project" value="UniProtKB-KW"/>
</dbReference>
<evidence type="ECO:0000256" key="8">
    <source>
        <dbReference type="ARBA" id="ARBA00022694"/>
    </source>
</evidence>
<keyword evidence="10 15" id="KW-0479">Metal-binding</keyword>
<dbReference type="NCBIfam" id="TIGR02191">
    <property type="entry name" value="RNaseIII"/>
    <property type="match status" value="1"/>
</dbReference>
<dbReference type="InterPro" id="IPR011907">
    <property type="entry name" value="RNase_III"/>
</dbReference>
<evidence type="ECO:0000259" key="16">
    <source>
        <dbReference type="PROSITE" id="PS50137"/>
    </source>
</evidence>
<evidence type="ECO:0000256" key="3">
    <source>
        <dbReference type="ARBA" id="ARBA00010183"/>
    </source>
</evidence>
<dbReference type="Gene3D" id="1.10.1520.10">
    <property type="entry name" value="Ribonuclease III domain"/>
    <property type="match status" value="1"/>
</dbReference>
<dbReference type="HAMAP" id="MF_00104">
    <property type="entry name" value="RNase_III"/>
    <property type="match status" value="1"/>
</dbReference>
<dbReference type="GO" id="GO:0004525">
    <property type="term" value="F:ribonuclease III activity"/>
    <property type="evidence" value="ECO:0007669"/>
    <property type="project" value="UniProtKB-UniRule"/>
</dbReference>
<evidence type="ECO:0000256" key="12">
    <source>
        <dbReference type="ARBA" id="ARBA00022801"/>
    </source>
</evidence>